<protein>
    <submittedName>
        <fullName evidence="2">RHS repeat-associated core domain-containing protein</fullName>
    </submittedName>
</protein>
<dbReference type="AlphaFoldDB" id="A0A7V8EFE2"/>
<dbReference type="EMBL" id="JARJLO010000408">
    <property type="protein sequence ID" value="MDF3874199.1"/>
    <property type="molecule type" value="Genomic_DNA"/>
</dbReference>
<evidence type="ECO:0000313" key="2">
    <source>
        <dbReference type="EMBL" id="MDF3874199.1"/>
    </source>
</evidence>
<reference evidence="1 3" key="1">
    <citation type="submission" date="2019-12" db="EMBL/GenBank/DDBJ databases">
        <authorList>
            <person name="Woiski C."/>
        </authorList>
    </citation>
    <scope>NUCLEOTIDE SEQUENCE [LARGE SCALE GENOMIC DNA]</scope>
    <source>
        <strain evidence="1 3">BOE100</strain>
    </source>
</reference>
<accession>A0A7V8EFE2</accession>
<dbReference type="SUPFAM" id="SSF56399">
    <property type="entry name" value="ADP-ribosylation"/>
    <property type="match status" value="1"/>
</dbReference>
<comment type="caution">
    <text evidence="1">The sequence shown here is derived from an EMBL/GenBank/DDBJ whole genome shotgun (WGS) entry which is preliminary data.</text>
</comment>
<dbReference type="RefSeq" id="WP_084738512.1">
    <property type="nucleotide sequence ID" value="NZ_BQII01000019.1"/>
</dbReference>
<evidence type="ECO:0000313" key="1">
    <source>
        <dbReference type="EMBL" id="KAF0253825.1"/>
    </source>
</evidence>
<dbReference type="NCBIfam" id="TIGR03696">
    <property type="entry name" value="Rhs_assc_core"/>
    <property type="match status" value="1"/>
</dbReference>
<evidence type="ECO:0000313" key="3">
    <source>
        <dbReference type="Proteomes" id="UP000442695"/>
    </source>
</evidence>
<organism evidence="1 3">
    <name type="scientific">Pseudomonas putida</name>
    <name type="common">Arthrobacter siderocapsulatus</name>
    <dbReference type="NCBI Taxonomy" id="303"/>
    <lineage>
        <taxon>Bacteria</taxon>
        <taxon>Pseudomonadati</taxon>
        <taxon>Pseudomonadota</taxon>
        <taxon>Gammaproteobacteria</taxon>
        <taxon>Pseudomonadales</taxon>
        <taxon>Pseudomonadaceae</taxon>
        <taxon>Pseudomonas</taxon>
    </lineage>
</organism>
<reference evidence="2" key="2">
    <citation type="submission" date="2023-03" db="EMBL/GenBank/DDBJ databases">
        <title>Draft assemblies of triclosan tolerant bacteria isolated from returned activated sludge.</title>
        <authorList>
            <person name="Van Hamelsveld S."/>
        </authorList>
    </citation>
    <scope>NUCLEOTIDE SEQUENCE</scope>
    <source>
        <strain evidence="2">GW210012_S60</strain>
    </source>
</reference>
<gene>
    <name evidence="1" type="ORF">GN299_15995</name>
    <name evidence="2" type="ORF">P3W50_27585</name>
</gene>
<dbReference type="Gene3D" id="2.180.10.10">
    <property type="entry name" value="RHS repeat-associated core"/>
    <property type="match status" value="1"/>
</dbReference>
<proteinExistence type="predicted"/>
<sequence>MARAYSPYGVSGGRPVTTLGFCGQRRDPLLGGYPLGNGYRHYSPALMRFVSPDTLSPFDRGGMNAYAYCGGDPVNRTDESGRFWIKFLTHLAFGTSAIAGTGNMVVSRMRARINNVELPDGVVESALPSLHPRVAAAANVLDTYAYTTSILLRGPHLAETFNPGSMANLQPVLNGADLGRAGAGFLGFAALPMNARHEWHRAGVRGMPRGRLLGDAVLDAYGLNYMWQGVQQASRAVRRAVSGAFRGLVERVRGRRRPADVEAGISDTRL</sequence>
<dbReference type="InterPro" id="IPR022385">
    <property type="entry name" value="Rhs_assc_core"/>
</dbReference>
<name>A0A7V8EFE2_PSEPU</name>
<dbReference type="EMBL" id="WOWR01000020">
    <property type="protein sequence ID" value="KAF0253825.1"/>
    <property type="molecule type" value="Genomic_DNA"/>
</dbReference>
<dbReference type="Proteomes" id="UP001217741">
    <property type="component" value="Unassembled WGS sequence"/>
</dbReference>
<dbReference type="Proteomes" id="UP000442695">
    <property type="component" value="Unassembled WGS sequence"/>
</dbReference>